<evidence type="ECO:0000313" key="1">
    <source>
        <dbReference type="EMBL" id="KKM96838.1"/>
    </source>
</evidence>
<organism evidence="1">
    <name type="scientific">marine sediment metagenome</name>
    <dbReference type="NCBI Taxonomy" id="412755"/>
    <lineage>
        <taxon>unclassified sequences</taxon>
        <taxon>metagenomes</taxon>
        <taxon>ecological metagenomes</taxon>
    </lineage>
</organism>
<proteinExistence type="predicted"/>
<accession>A0A0F9LTX5</accession>
<dbReference type="AlphaFoldDB" id="A0A0F9LTX5"/>
<reference evidence="1" key="1">
    <citation type="journal article" date="2015" name="Nature">
        <title>Complex archaea that bridge the gap between prokaryotes and eukaryotes.</title>
        <authorList>
            <person name="Spang A."/>
            <person name="Saw J.H."/>
            <person name="Jorgensen S.L."/>
            <person name="Zaremba-Niedzwiedzka K."/>
            <person name="Martijn J."/>
            <person name="Lind A.E."/>
            <person name="van Eijk R."/>
            <person name="Schleper C."/>
            <person name="Guy L."/>
            <person name="Ettema T.J."/>
        </authorList>
    </citation>
    <scope>NUCLEOTIDE SEQUENCE</scope>
</reference>
<protein>
    <submittedName>
        <fullName evidence="1">Uncharacterized protein</fullName>
    </submittedName>
</protein>
<sequence>RRSCDLELDPEWPRPIQLEVTRIMVGGEEFDVLSPLGLIAIDDARFSRVSRLAI</sequence>
<feature type="non-terminal residue" evidence="1">
    <location>
        <position position="1"/>
    </location>
</feature>
<dbReference type="EMBL" id="LAZR01005828">
    <property type="protein sequence ID" value="KKM96838.1"/>
    <property type="molecule type" value="Genomic_DNA"/>
</dbReference>
<name>A0A0F9LTX5_9ZZZZ</name>
<gene>
    <name evidence="1" type="ORF">LCGC14_1174190</name>
</gene>
<comment type="caution">
    <text evidence="1">The sequence shown here is derived from an EMBL/GenBank/DDBJ whole genome shotgun (WGS) entry which is preliminary data.</text>
</comment>